<evidence type="ECO:0000313" key="1">
    <source>
        <dbReference type="EMBL" id="KAJ1183548.1"/>
    </source>
</evidence>
<organism evidence="1 2">
    <name type="scientific">Pleurodeles waltl</name>
    <name type="common">Iberian ribbed newt</name>
    <dbReference type="NCBI Taxonomy" id="8319"/>
    <lineage>
        <taxon>Eukaryota</taxon>
        <taxon>Metazoa</taxon>
        <taxon>Chordata</taxon>
        <taxon>Craniata</taxon>
        <taxon>Vertebrata</taxon>
        <taxon>Euteleostomi</taxon>
        <taxon>Amphibia</taxon>
        <taxon>Batrachia</taxon>
        <taxon>Caudata</taxon>
        <taxon>Salamandroidea</taxon>
        <taxon>Salamandridae</taxon>
        <taxon>Pleurodelinae</taxon>
        <taxon>Pleurodeles</taxon>
    </lineage>
</organism>
<dbReference type="Proteomes" id="UP001066276">
    <property type="component" value="Chromosome 3_1"/>
</dbReference>
<protein>
    <submittedName>
        <fullName evidence="1">Uncharacterized protein</fullName>
    </submittedName>
</protein>
<proteinExistence type="predicted"/>
<dbReference type="EMBL" id="JANPWB010000005">
    <property type="protein sequence ID" value="KAJ1183548.1"/>
    <property type="molecule type" value="Genomic_DNA"/>
</dbReference>
<reference evidence="1" key="1">
    <citation type="journal article" date="2022" name="bioRxiv">
        <title>Sequencing and chromosome-scale assembly of the giantPleurodeles waltlgenome.</title>
        <authorList>
            <person name="Brown T."/>
            <person name="Elewa A."/>
            <person name="Iarovenko S."/>
            <person name="Subramanian E."/>
            <person name="Araus A.J."/>
            <person name="Petzold A."/>
            <person name="Susuki M."/>
            <person name="Suzuki K.-i.T."/>
            <person name="Hayashi T."/>
            <person name="Toyoda A."/>
            <person name="Oliveira C."/>
            <person name="Osipova E."/>
            <person name="Leigh N.D."/>
            <person name="Simon A."/>
            <person name="Yun M.H."/>
        </authorList>
    </citation>
    <scope>NUCLEOTIDE SEQUENCE</scope>
    <source>
        <strain evidence="1">20211129_DDA</strain>
        <tissue evidence="1">Liver</tissue>
    </source>
</reference>
<gene>
    <name evidence="1" type="ORF">NDU88_000366</name>
</gene>
<sequence length="67" mass="6836">MGAVATKRKETIHPLVWAVDNHAPDVKPGLVPSLGSANAGIKRISLDKSSADSCASEAFRIPAAGGP</sequence>
<keyword evidence="2" id="KW-1185">Reference proteome</keyword>
<name>A0AAV7U6X4_PLEWA</name>
<accession>A0AAV7U6X4</accession>
<dbReference type="AlphaFoldDB" id="A0AAV7U6X4"/>
<evidence type="ECO:0000313" key="2">
    <source>
        <dbReference type="Proteomes" id="UP001066276"/>
    </source>
</evidence>
<comment type="caution">
    <text evidence="1">The sequence shown here is derived from an EMBL/GenBank/DDBJ whole genome shotgun (WGS) entry which is preliminary data.</text>
</comment>